<dbReference type="InterPro" id="IPR006813">
    <property type="entry name" value="Glyco_trans_17"/>
</dbReference>
<evidence type="ECO:0000313" key="2">
    <source>
        <dbReference type="EMBL" id="KAF2664584.1"/>
    </source>
</evidence>
<protein>
    <recommendedName>
        <fullName evidence="4">Glycosyl transferase family 17 protein</fullName>
    </recommendedName>
</protein>
<organism evidence="2 3">
    <name type="scientific">Microthyrium microscopicum</name>
    <dbReference type="NCBI Taxonomy" id="703497"/>
    <lineage>
        <taxon>Eukaryota</taxon>
        <taxon>Fungi</taxon>
        <taxon>Dikarya</taxon>
        <taxon>Ascomycota</taxon>
        <taxon>Pezizomycotina</taxon>
        <taxon>Dothideomycetes</taxon>
        <taxon>Dothideomycetes incertae sedis</taxon>
        <taxon>Microthyriales</taxon>
        <taxon>Microthyriaceae</taxon>
        <taxon>Microthyrium</taxon>
    </lineage>
</organism>
<dbReference type="OrthoDB" id="6474464at2759"/>
<reference evidence="2" key="1">
    <citation type="journal article" date="2020" name="Stud. Mycol.">
        <title>101 Dothideomycetes genomes: a test case for predicting lifestyles and emergence of pathogens.</title>
        <authorList>
            <person name="Haridas S."/>
            <person name="Albert R."/>
            <person name="Binder M."/>
            <person name="Bloem J."/>
            <person name="Labutti K."/>
            <person name="Salamov A."/>
            <person name="Andreopoulos B."/>
            <person name="Baker S."/>
            <person name="Barry K."/>
            <person name="Bills G."/>
            <person name="Bluhm B."/>
            <person name="Cannon C."/>
            <person name="Castanera R."/>
            <person name="Culley D."/>
            <person name="Daum C."/>
            <person name="Ezra D."/>
            <person name="Gonzalez J."/>
            <person name="Henrissat B."/>
            <person name="Kuo A."/>
            <person name="Liang C."/>
            <person name="Lipzen A."/>
            <person name="Lutzoni F."/>
            <person name="Magnuson J."/>
            <person name="Mondo S."/>
            <person name="Nolan M."/>
            <person name="Ohm R."/>
            <person name="Pangilinan J."/>
            <person name="Park H.-J."/>
            <person name="Ramirez L."/>
            <person name="Alfaro M."/>
            <person name="Sun H."/>
            <person name="Tritt A."/>
            <person name="Yoshinaga Y."/>
            <person name="Zwiers L.-H."/>
            <person name="Turgeon B."/>
            <person name="Goodwin S."/>
            <person name="Spatafora J."/>
            <person name="Crous P."/>
            <person name="Grigoriev I."/>
        </authorList>
    </citation>
    <scope>NUCLEOTIDE SEQUENCE</scope>
    <source>
        <strain evidence="2">CBS 115976</strain>
    </source>
</reference>
<dbReference type="GO" id="GO:0016020">
    <property type="term" value="C:membrane"/>
    <property type="evidence" value="ECO:0007669"/>
    <property type="project" value="InterPro"/>
</dbReference>
<dbReference type="GO" id="GO:0006044">
    <property type="term" value="P:N-acetylglucosamine metabolic process"/>
    <property type="evidence" value="ECO:0007669"/>
    <property type="project" value="TreeGrafter"/>
</dbReference>
<feature type="transmembrane region" description="Helical" evidence="1">
    <location>
        <begin position="15"/>
        <end position="33"/>
    </location>
</feature>
<sequence length="373" mass="43881">MLHLTVTSSWWVPKGPLRLALFLGPIVLLFILFRDNPNWTDRSLHSVIPFDTEQLNIKSHDTATQLCQLHGWKPFRRTRSPRKVYDLLMVNTELEWLEIRLNTTYHQVDYFVIVESHKTFTNHEKPLIIKDNLDKFAAYRDKIIYHQLELPADFHSERANPAWDSEDFQRNAMYDQVLPRLQGQQAPMPGDVIIVADVEEITRPETIAVLKACEFPLRLNLRSHFYYYSFQFVHRGVQWAHPQATYYRGSKTILPVNLRNSDGGFQPLIKLQTADLWNAGWHCSSCFSTIEEFLTKLSSFSHQWMNAEKYRDTERIVAYIREGKDLWDRETEIFDRIDNNLDVPAMILEQPDRFAHLLDRDTPNAGFKDYTPP</sequence>
<dbReference type="PANTHER" id="PTHR12224">
    <property type="entry name" value="BETA-1,4-MANNOSYL-GLYCOPROTEIN BETA-1,4-N-ACETYLGLUCOSAMINYL-TRANSFERASE"/>
    <property type="match status" value="1"/>
</dbReference>
<dbReference type="Proteomes" id="UP000799302">
    <property type="component" value="Unassembled WGS sequence"/>
</dbReference>
<dbReference type="PANTHER" id="PTHR12224:SF0">
    <property type="entry name" value="BETA-1,4-MANNOSYL-GLYCOPROTEIN 4-BETA-N-ACETYLGLUCOSAMINYLTRANSFERASE"/>
    <property type="match status" value="1"/>
</dbReference>
<evidence type="ECO:0008006" key="4">
    <source>
        <dbReference type="Google" id="ProtNLM"/>
    </source>
</evidence>
<keyword evidence="1" id="KW-1133">Transmembrane helix</keyword>
<evidence type="ECO:0000313" key="3">
    <source>
        <dbReference type="Proteomes" id="UP000799302"/>
    </source>
</evidence>
<dbReference type="EMBL" id="MU004242">
    <property type="protein sequence ID" value="KAF2664584.1"/>
    <property type="molecule type" value="Genomic_DNA"/>
</dbReference>
<dbReference type="Pfam" id="PF04724">
    <property type="entry name" value="Glyco_transf_17"/>
    <property type="match status" value="1"/>
</dbReference>
<evidence type="ECO:0000256" key="1">
    <source>
        <dbReference type="SAM" id="Phobius"/>
    </source>
</evidence>
<proteinExistence type="predicted"/>
<name>A0A6A6U0X1_9PEZI</name>
<dbReference type="GO" id="GO:0003830">
    <property type="term" value="F:beta-1,4-mannosylglycoprotein 4-beta-N-acetylglucosaminyltransferase activity"/>
    <property type="evidence" value="ECO:0007669"/>
    <property type="project" value="InterPro"/>
</dbReference>
<gene>
    <name evidence="2" type="ORF">BT63DRAFT_93005</name>
</gene>
<dbReference type="AlphaFoldDB" id="A0A6A6U0X1"/>
<keyword evidence="1" id="KW-0472">Membrane</keyword>
<accession>A0A6A6U0X1</accession>
<keyword evidence="1" id="KW-0812">Transmembrane</keyword>
<keyword evidence="3" id="KW-1185">Reference proteome</keyword>